<evidence type="ECO:0000256" key="7">
    <source>
        <dbReference type="PIRSR" id="PIRSR002854-1"/>
    </source>
</evidence>
<dbReference type="GO" id="GO:0016020">
    <property type="term" value="C:membrane"/>
    <property type="evidence" value="ECO:0007669"/>
    <property type="project" value="UniProtKB-SubCell"/>
</dbReference>
<dbReference type="PROSITE" id="PS51257">
    <property type="entry name" value="PROKAR_LIPOPROTEIN"/>
    <property type="match status" value="1"/>
</dbReference>
<dbReference type="EMBL" id="FNGF01000010">
    <property type="protein sequence ID" value="SDL79521.1"/>
    <property type="molecule type" value="Genomic_DNA"/>
</dbReference>
<evidence type="ECO:0000313" key="9">
    <source>
        <dbReference type="EMBL" id="SDL79521.1"/>
    </source>
</evidence>
<keyword evidence="10" id="KW-1185">Reference proteome</keyword>
<protein>
    <recommendedName>
        <fullName evidence="6">Lipoprotein</fullName>
    </recommendedName>
</protein>
<dbReference type="Gene3D" id="3.40.190.10">
    <property type="entry name" value="Periplasmic binding protein-like II"/>
    <property type="match status" value="2"/>
</dbReference>
<accession>A0A1G9MZU3</accession>
<evidence type="ECO:0000256" key="1">
    <source>
        <dbReference type="ARBA" id="ARBA00004635"/>
    </source>
</evidence>
<reference evidence="10" key="1">
    <citation type="submission" date="2016-10" db="EMBL/GenBank/DDBJ databases">
        <authorList>
            <person name="Varghese N."/>
            <person name="Submissions S."/>
        </authorList>
    </citation>
    <scope>NUCLEOTIDE SEQUENCE [LARGE SCALE GENOMIC DNA]</scope>
    <source>
        <strain evidence="10">CGMCC 4.3147</strain>
    </source>
</reference>
<dbReference type="RefSeq" id="WP_091054380.1">
    <property type="nucleotide sequence ID" value="NZ_FNGF01000010.1"/>
</dbReference>
<dbReference type="AlphaFoldDB" id="A0A1G9MZU3"/>
<evidence type="ECO:0000256" key="6">
    <source>
        <dbReference type="PIRNR" id="PIRNR002854"/>
    </source>
</evidence>
<keyword evidence="2 8" id="KW-0732">Signal</keyword>
<dbReference type="Pfam" id="PF03180">
    <property type="entry name" value="Lipoprotein_9"/>
    <property type="match status" value="1"/>
</dbReference>
<keyword evidence="3" id="KW-0472">Membrane</keyword>
<dbReference type="InterPro" id="IPR004872">
    <property type="entry name" value="Lipoprotein_NlpA"/>
</dbReference>
<evidence type="ECO:0000256" key="4">
    <source>
        <dbReference type="ARBA" id="ARBA00023139"/>
    </source>
</evidence>
<comment type="subcellular location">
    <subcellularLocation>
        <location evidence="1">Membrane</location>
        <topology evidence="1">Lipid-anchor</topology>
    </subcellularLocation>
</comment>
<feature type="lipid moiety-binding region" description="S-diacylglycerol cysteine" evidence="7">
    <location>
        <position position="23"/>
    </location>
</feature>
<dbReference type="PANTHER" id="PTHR30429">
    <property type="entry name" value="D-METHIONINE-BINDING LIPOPROTEIN METQ"/>
    <property type="match status" value="1"/>
</dbReference>
<dbReference type="InterPro" id="IPR006311">
    <property type="entry name" value="TAT_signal"/>
</dbReference>
<dbReference type="OrthoDB" id="9812878at2"/>
<evidence type="ECO:0000256" key="3">
    <source>
        <dbReference type="ARBA" id="ARBA00023136"/>
    </source>
</evidence>
<keyword evidence="4" id="KW-0564">Palmitate</keyword>
<sequence length="278" mass="28850">MFNRRALIGSSVAAAAALALTACGNDSGESEATETNGTIVVAATPVPHADILNFIAENLADDAGLTIEVEEFTDYVQPNVATSDGSVDANFFQTEPYLDEYNAANGTDLVTVAAVHIEPLGLYSSSVASVEEIPDGAQVAIPGDGSNGGRALALLADAGLITLADGIDATLATEDDIAENPKNIEFVPLEAAQLALSLEDVDAAVINGNYALEADLSPAEDALYSESPDGNPYANYLVTTEANKDNEDVQKLAELLQSDEVKQFILDTWADGSVVPAS</sequence>
<gene>
    <name evidence="9" type="ORF">SAMN05216298_0055</name>
</gene>
<comment type="similarity">
    <text evidence="6">Belongs to the nlpA lipoprotein family.</text>
</comment>
<keyword evidence="5 6" id="KW-0449">Lipoprotein</keyword>
<proteinExistence type="inferred from homology"/>
<dbReference type="SUPFAM" id="SSF53850">
    <property type="entry name" value="Periplasmic binding protein-like II"/>
    <property type="match status" value="1"/>
</dbReference>
<dbReference type="CDD" id="cd13597">
    <property type="entry name" value="PBP2_lipoprotein_Tp32"/>
    <property type="match status" value="1"/>
</dbReference>
<evidence type="ECO:0000256" key="5">
    <source>
        <dbReference type="ARBA" id="ARBA00023288"/>
    </source>
</evidence>
<evidence type="ECO:0000256" key="2">
    <source>
        <dbReference type="ARBA" id="ARBA00022729"/>
    </source>
</evidence>
<organism evidence="9 10">
    <name type="scientific">Glycomyces sambucus</name>
    <dbReference type="NCBI Taxonomy" id="380244"/>
    <lineage>
        <taxon>Bacteria</taxon>
        <taxon>Bacillati</taxon>
        <taxon>Actinomycetota</taxon>
        <taxon>Actinomycetes</taxon>
        <taxon>Glycomycetales</taxon>
        <taxon>Glycomycetaceae</taxon>
        <taxon>Glycomyces</taxon>
    </lineage>
</organism>
<evidence type="ECO:0000313" key="10">
    <source>
        <dbReference type="Proteomes" id="UP000198662"/>
    </source>
</evidence>
<dbReference type="PROSITE" id="PS51318">
    <property type="entry name" value="TAT"/>
    <property type="match status" value="1"/>
</dbReference>
<feature type="signal peptide" evidence="8">
    <location>
        <begin position="1"/>
        <end position="24"/>
    </location>
</feature>
<evidence type="ECO:0000256" key="8">
    <source>
        <dbReference type="SAM" id="SignalP"/>
    </source>
</evidence>
<dbReference type="PIRSF" id="PIRSF002854">
    <property type="entry name" value="MetQ"/>
    <property type="match status" value="1"/>
</dbReference>
<name>A0A1G9MZU3_9ACTN</name>
<feature type="chain" id="PRO_5038683685" description="Lipoprotein" evidence="8">
    <location>
        <begin position="25"/>
        <end position="278"/>
    </location>
</feature>
<dbReference type="PANTHER" id="PTHR30429:SF0">
    <property type="entry name" value="METHIONINE-BINDING LIPOPROTEIN METQ"/>
    <property type="match status" value="1"/>
</dbReference>
<dbReference type="Proteomes" id="UP000198662">
    <property type="component" value="Unassembled WGS sequence"/>
</dbReference>
<dbReference type="STRING" id="380244.SAMN05216298_0055"/>